<keyword evidence="3" id="KW-0813">Transport</keyword>
<keyword evidence="10" id="KW-1185">Reference proteome</keyword>
<evidence type="ECO:0000313" key="10">
    <source>
        <dbReference type="Proteomes" id="UP000578819"/>
    </source>
</evidence>
<sequence length="274" mass="27502">MSPDTGGLGWWVGREECRFVDVGSLITLLAAAAAAGWVDAVVGGGGLLLLPALFIAAPGLPLATALGTNKLAAIAGTTTAAVTYARRTKIDWRVAGPAAGLAVVFAGVGAALANSVPASAYRPVVLGVLVAVALFVSLRPRLGVVAQPQRRTRVRVVAAVAVAGGGIAVYDGMIGPGTGTFLVLTFTALVGADFVHGSAMAKLVNAGTNLGALVVFASAGHVWWLLGAAMAVCNIAGAALGARMALRRGSGFVRVVLLVVVVVLVAKLAYDQWG</sequence>
<feature type="transmembrane region" description="Helical" evidence="8">
    <location>
        <begin position="119"/>
        <end position="136"/>
    </location>
</feature>
<feature type="transmembrane region" description="Helical" evidence="8">
    <location>
        <begin position="44"/>
        <end position="66"/>
    </location>
</feature>
<protein>
    <recommendedName>
        <fullName evidence="8">Probable membrane transporter protein</fullName>
    </recommendedName>
</protein>
<evidence type="ECO:0000256" key="4">
    <source>
        <dbReference type="ARBA" id="ARBA00022475"/>
    </source>
</evidence>
<feature type="transmembrane region" description="Helical" evidence="8">
    <location>
        <begin position="94"/>
        <end position="113"/>
    </location>
</feature>
<evidence type="ECO:0000256" key="2">
    <source>
        <dbReference type="ARBA" id="ARBA00009142"/>
    </source>
</evidence>
<evidence type="ECO:0000256" key="7">
    <source>
        <dbReference type="ARBA" id="ARBA00023136"/>
    </source>
</evidence>
<feature type="transmembrane region" description="Helical" evidence="8">
    <location>
        <begin position="252"/>
        <end position="270"/>
    </location>
</feature>
<organism evidence="9 10">
    <name type="scientific">Micromonospora polyrhachis</name>
    <dbReference type="NCBI Taxonomy" id="1282883"/>
    <lineage>
        <taxon>Bacteria</taxon>
        <taxon>Bacillati</taxon>
        <taxon>Actinomycetota</taxon>
        <taxon>Actinomycetes</taxon>
        <taxon>Micromonosporales</taxon>
        <taxon>Micromonosporaceae</taxon>
        <taxon>Micromonospora</taxon>
    </lineage>
</organism>
<accession>A0A7W7WSQ1</accession>
<dbReference type="PANTHER" id="PTHR30269:SF0">
    <property type="entry name" value="MEMBRANE TRANSPORTER PROTEIN YFCA-RELATED"/>
    <property type="match status" value="1"/>
</dbReference>
<dbReference type="AlphaFoldDB" id="A0A7W7WSQ1"/>
<feature type="transmembrane region" description="Helical" evidence="8">
    <location>
        <begin position="210"/>
        <end position="240"/>
    </location>
</feature>
<keyword evidence="7 8" id="KW-0472">Membrane</keyword>
<dbReference type="EMBL" id="JACHJW010000001">
    <property type="protein sequence ID" value="MBB4962375.1"/>
    <property type="molecule type" value="Genomic_DNA"/>
</dbReference>
<name>A0A7W7WSQ1_9ACTN</name>
<evidence type="ECO:0000256" key="8">
    <source>
        <dbReference type="RuleBase" id="RU363041"/>
    </source>
</evidence>
<dbReference type="GO" id="GO:0005886">
    <property type="term" value="C:plasma membrane"/>
    <property type="evidence" value="ECO:0007669"/>
    <property type="project" value="UniProtKB-SubCell"/>
</dbReference>
<evidence type="ECO:0000256" key="6">
    <source>
        <dbReference type="ARBA" id="ARBA00022989"/>
    </source>
</evidence>
<comment type="subcellular location">
    <subcellularLocation>
        <location evidence="1 8">Cell membrane</location>
        <topology evidence="1 8">Multi-pass membrane protein</topology>
    </subcellularLocation>
</comment>
<comment type="similarity">
    <text evidence="2 8">Belongs to the 4-toluene sulfonate uptake permease (TSUP) (TC 2.A.102) family.</text>
</comment>
<evidence type="ECO:0000256" key="1">
    <source>
        <dbReference type="ARBA" id="ARBA00004651"/>
    </source>
</evidence>
<feature type="transmembrane region" description="Helical" evidence="8">
    <location>
        <begin position="157"/>
        <end position="190"/>
    </location>
</feature>
<dbReference type="PANTHER" id="PTHR30269">
    <property type="entry name" value="TRANSMEMBRANE PROTEIN YFCA"/>
    <property type="match status" value="1"/>
</dbReference>
<keyword evidence="6 8" id="KW-1133">Transmembrane helix</keyword>
<dbReference type="Proteomes" id="UP000578819">
    <property type="component" value="Unassembled WGS sequence"/>
</dbReference>
<reference evidence="9 10" key="1">
    <citation type="submission" date="2020-08" db="EMBL/GenBank/DDBJ databases">
        <title>Sequencing the genomes of 1000 actinobacteria strains.</title>
        <authorList>
            <person name="Klenk H.-P."/>
        </authorList>
    </citation>
    <scope>NUCLEOTIDE SEQUENCE [LARGE SCALE GENOMIC DNA]</scope>
    <source>
        <strain evidence="9 10">DSM 45886</strain>
    </source>
</reference>
<keyword evidence="5 8" id="KW-0812">Transmembrane</keyword>
<dbReference type="InterPro" id="IPR052017">
    <property type="entry name" value="TSUP"/>
</dbReference>
<evidence type="ECO:0000313" key="9">
    <source>
        <dbReference type="EMBL" id="MBB4962375.1"/>
    </source>
</evidence>
<gene>
    <name evidence="9" type="ORF">FHR38_006108</name>
</gene>
<evidence type="ECO:0000256" key="3">
    <source>
        <dbReference type="ARBA" id="ARBA00022448"/>
    </source>
</evidence>
<comment type="caution">
    <text evidence="9">The sequence shown here is derived from an EMBL/GenBank/DDBJ whole genome shotgun (WGS) entry which is preliminary data.</text>
</comment>
<evidence type="ECO:0000256" key="5">
    <source>
        <dbReference type="ARBA" id="ARBA00022692"/>
    </source>
</evidence>
<dbReference type="InterPro" id="IPR002781">
    <property type="entry name" value="TM_pro_TauE-like"/>
</dbReference>
<dbReference type="Pfam" id="PF01925">
    <property type="entry name" value="TauE"/>
    <property type="match status" value="1"/>
</dbReference>
<keyword evidence="4 8" id="KW-1003">Cell membrane</keyword>
<proteinExistence type="inferred from homology"/>
<feature type="transmembrane region" description="Helical" evidence="8">
    <location>
        <begin position="19"/>
        <end position="38"/>
    </location>
</feature>